<dbReference type="EMBL" id="CP019605">
    <property type="protein sequence ID" value="AQP45105.1"/>
    <property type="molecule type" value="Genomic_DNA"/>
</dbReference>
<proteinExistence type="predicted"/>
<keyword evidence="3" id="KW-0812">Transmembrane</keyword>
<evidence type="ECO:0000313" key="9">
    <source>
        <dbReference type="EMBL" id="AQP45105.1"/>
    </source>
</evidence>
<protein>
    <submittedName>
        <fullName evidence="9">Uncharacterized protein</fullName>
    </submittedName>
</protein>
<dbReference type="Gene3D" id="1.20.5.3310">
    <property type="match status" value="1"/>
</dbReference>
<keyword evidence="7" id="KW-0472">Membrane</keyword>
<dbReference type="Pfam" id="PF02416">
    <property type="entry name" value="TatA_B_E"/>
    <property type="match status" value="1"/>
</dbReference>
<dbReference type="STRING" id="1610493.RPIT_10140"/>
<feature type="region of interest" description="Disordered" evidence="8">
    <location>
        <begin position="101"/>
        <end position="148"/>
    </location>
</feature>
<dbReference type="AlphaFoldDB" id="A0A1Q2CGD3"/>
<dbReference type="RefSeq" id="WP_077342841.1">
    <property type="nucleotide sequence ID" value="NZ_CP019605.1"/>
</dbReference>
<evidence type="ECO:0000256" key="1">
    <source>
        <dbReference type="ARBA" id="ARBA00004167"/>
    </source>
</evidence>
<dbReference type="NCBIfam" id="NF002377">
    <property type="entry name" value="PRK01371.1-4"/>
    <property type="match status" value="1"/>
</dbReference>
<name>A0A1Q2CGD3_9ACTN</name>
<dbReference type="GO" id="GO:0016020">
    <property type="term" value="C:membrane"/>
    <property type="evidence" value="ECO:0007669"/>
    <property type="project" value="UniProtKB-ARBA"/>
</dbReference>
<keyword evidence="6" id="KW-0811">Translocation</keyword>
<keyword evidence="2" id="KW-0813">Transport</keyword>
<evidence type="ECO:0000256" key="2">
    <source>
        <dbReference type="ARBA" id="ARBA00022448"/>
    </source>
</evidence>
<evidence type="ECO:0000256" key="4">
    <source>
        <dbReference type="ARBA" id="ARBA00022927"/>
    </source>
</evidence>
<sequence length="148" mass="16289">MFGIDAADLVLILVLAVVLFGPERLPEYSRKLARIFVYLRGIANNAKGTLREELGPEYADLELKDLHPKAFVAKHMREEIATIEETQRELREAAESLKLASKEVEGATKSSMTDAKTALKQDELPSPAAEEELALAAPSHSPYDPEAT</sequence>
<evidence type="ECO:0000256" key="3">
    <source>
        <dbReference type="ARBA" id="ARBA00022692"/>
    </source>
</evidence>
<evidence type="ECO:0000256" key="5">
    <source>
        <dbReference type="ARBA" id="ARBA00022989"/>
    </source>
</evidence>
<comment type="subcellular location">
    <subcellularLocation>
        <location evidence="1">Membrane</location>
        <topology evidence="1">Single-pass membrane protein</topology>
    </subcellularLocation>
</comment>
<dbReference type="OrthoDB" id="3267321at2"/>
<dbReference type="PRINTS" id="PR01506">
    <property type="entry name" value="TATBPROTEIN"/>
</dbReference>
<dbReference type="InterPro" id="IPR003369">
    <property type="entry name" value="TatA/B/E"/>
</dbReference>
<evidence type="ECO:0000256" key="6">
    <source>
        <dbReference type="ARBA" id="ARBA00023010"/>
    </source>
</evidence>
<accession>A0A1Q2CGD3</accession>
<keyword evidence="5" id="KW-1133">Transmembrane helix</keyword>
<keyword evidence="4" id="KW-0653">Protein transport</keyword>
<feature type="compositionally biased region" description="Low complexity" evidence="8">
    <location>
        <begin position="124"/>
        <end position="139"/>
    </location>
</feature>
<evidence type="ECO:0000256" key="7">
    <source>
        <dbReference type="ARBA" id="ARBA00023136"/>
    </source>
</evidence>
<dbReference type="Proteomes" id="UP000188324">
    <property type="component" value="Chromosome"/>
</dbReference>
<evidence type="ECO:0000313" key="10">
    <source>
        <dbReference type="Proteomes" id="UP000188324"/>
    </source>
</evidence>
<dbReference type="KEGG" id="tfl:RPIT_10140"/>
<keyword evidence="10" id="KW-1185">Reference proteome</keyword>
<dbReference type="GO" id="GO:0015031">
    <property type="term" value="P:protein transport"/>
    <property type="evidence" value="ECO:0007669"/>
    <property type="project" value="UniProtKB-KW"/>
</dbReference>
<reference evidence="9 10" key="1">
    <citation type="journal article" date="2016" name="Int. J. Syst. Evol. Microbiol.">
        <title>Tessaracoccus flavus sp. nov., isolated from the drainage system of a lindane-producing factory.</title>
        <authorList>
            <person name="Kumari R."/>
            <person name="Singh P."/>
            <person name="Schumann P."/>
            <person name="Lal R."/>
        </authorList>
    </citation>
    <scope>NUCLEOTIDE SEQUENCE [LARGE SCALE GENOMIC DNA]</scope>
    <source>
        <strain evidence="9 10">RP1T</strain>
    </source>
</reference>
<evidence type="ECO:0000256" key="8">
    <source>
        <dbReference type="SAM" id="MobiDB-lite"/>
    </source>
</evidence>
<organism evidence="9 10">
    <name type="scientific">Tessaracoccus flavus</name>
    <dbReference type="NCBI Taxonomy" id="1610493"/>
    <lineage>
        <taxon>Bacteria</taxon>
        <taxon>Bacillati</taxon>
        <taxon>Actinomycetota</taxon>
        <taxon>Actinomycetes</taxon>
        <taxon>Propionibacteriales</taxon>
        <taxon>Propionibacteriaceae</taxon>
        <taxon>Tessaracoccus</taxon>
    </lineage>
</organism>
<gene>
    <name evidence="9" type="ORF">RPIT_10140</name>
</gene>